<evidence type="ECO:0000256" key="3">
    <source>
        <dbReference type="ARBA" id="ARBA00022801"/>
    </source>
</evidence>
<dbReference type="Gene3D" id="2.115.10.20">
    <property type="entry name" value="Glycosyl hydrolase domain, family 43"/>
    <property type="match status" value="1"/>
</dbReference>
<organism evidence="9 10">
    <name type="scientific">Micromonospora pallida</name>
    <dbReference type="NCBI Taxonomy" id="145854"/>
    <lineage>
        <taxon>Bacteria</taxon>
        <taxon>Bacillati</taxon>
        <taxon>Actinomycetota</taxon>
        <taxon>Actinomycetes</taxon>
        <taxon>Micromonosporales</taxon>
        <taxon>Micromonosporaceae</taxon>
        <taxon>Micromonospora</taxon>
    </lineage>
</organism>
<evidence type="ECO:0000256" key="1">
    <source>
        <dbReference type="ARBA" id="ARBA00009865"/>
    </source>
</evidence>
<dbReference type="EMBL" id="FMHW01000002">
    <property type="protein sequence ID" value="SCL20661.1"/>
    <property type="molecule type" value="Genomic_DNA"/>
</dbReference>
<name>A0A1C6RUA1_9ACTN</name>
<dbReference type="InterPro" id="IPR023296">
    <property type="entry name" value="Glyco_hydro_beta-prop_sf"/>
</dbReference>
<dbReference type="CDD" id="cd08999">
    <property type="entry name" value="GH43_ABN-like"/>
    <property type="match status" value="1"/>
</dbReference>
<feature type="signal peptide" evidence="8">
    <location>
        <begin position="1"/>
        <end position="33"/>
    </location>
</feature>
<proteinExistence type="inferred from homology"/>
<accession>A0A1C6RUA1</accession>
<keyword evidence="4 7" id="KW-0326">Glycosidase</keyword>
<dbReference type="Proteomes" id="UP000198959">
    <property type="component" value="Unassembled WGS sequence"/>
</dbReference>
<dbReference type="AlphaFoldDB" id="A0A1C6RUA1"/>
<dbReference type="RefSeq" id="WP_091639682.1">
    <property type="nucleotide sequence ID" value="NZ_FMHW01000002.1"/>
</dbReference>
<dbReference type="GO" id="GO:0005975">
    <property type="term" value="P:carbohydrate metabolic process"/>
    <property type="evidence" value="ECO:0007669"/>
    <property type="project" value="InterPro"/>
</dbReference>
<keyword evidence="3 7" id="KW-0378">Hydrolase</keyword>
<feature type="chain" id="PRO_5008745125" evidence="8">
    <location>
        <begin position="34"/>
        <end position="593"/>
    </location>
</feature>
<dbReference type="SUPFAM" id="SSF75005">
    <property type="entry name" value="Arabinanase/levansucrase/invertase"/>
    <property type="match status" value="1"/>
</dbReference>
<dbReference type="InterPro" id="IPR028994">
    <property type="entry name" value="Integrin_alpha_N"/>
</dbReference>
<evidence type="ECO:0000256" key="6">
    <source>
        <dbReference type="PIRSR" id="PIRSR606710-2"/>
    </source>
</evidence>
<dbReference type="InterPro" id="IPR006710">
    <property type="entry name" value="Glyco_hydro_43"/>
</dbReference>
<evidence type="ECO:0000313" key="9">
    <source>
        <dbReference type="EMBL" id="SCL20661.1"/>
    </source>
</evidence>
<evidence type="ECO:0000256" key="8">
    <source>
        <dbReference type="SAM" id="SignalP"/>
    </source>
</evidence>
<evidence type="ECO:0000256" key="7">
    <source>
        <dbReference type="RuleBase" id="RU361187"/>
    </source>
</evidence>
<evidence type="ECO:0000313" key="10">
    <source>
        <dbReference type="Proteomes" id="UP000198959"/>
    </source>
</evidence>
<dbReference type="SUPFAM" id="SSF69318">
    <property type="entry name" value="Integrin alpha N-terminal domain"/>
    <property type="match status" value="1"/>
</dbReference>
<comment type="similarity">
    <text evidence="1 7">Belongs to the glycosyl hydrolase 43 family.</text>
</comment>
<protein>
    <submittedName>
        <fullName evidence="9">Repeat domain-containing protein</fullName>
    </submittedName>
</protein>
<dbReference type="STRING" id="145854.GA0074692_0939"/>
<sequence length="593" mass="62625">MRIPPIRRSQANAASLAVLATLALVVPAAPVVAGPSAVTAVAEGPRKLIAQGFADPDVVRIGQTWYAYATNDFRHLPVASAPTIDGPWQVLGDAMPGGPGSWAVAGRTWAPDVQPNPDGSLTLTYTAQDAASGRQCIGVAIATSPLGGFVPYGSGPLICPLSQGGAIDANTFVARNGTRYLTWKNDGNAINRPSTLWVSQVTNNGTTLVGSTTAMLTVAAGQIIEAPDLVQRDDKMVLFYSGGSFASCGYYTSYATAPAVTGPWTPAPQAFMTQANTGLCGPGGADVVTAQDGLGGGDKVVMHAAVADGSRHMYSINLRWVNGLPVQGGSRKSSLDGNGRAEIALIQTDGQIKAWHNYKGFDTMPYGAAAVIGTSFTDPARVRFADLDDDGKSELIQIQADGQIRAWHNDLGFATSPYGNSVVIATGFTDPARVRFADLDNDGKSELIQIQADGQIRAWHNDLGFATLPYGNSVVIATGFTDPARTVFTDLDDDGRSEIALIQTDGQIKAWHNDLGFATSPYGYTVTLATGFTDPARVRFMDLNDDGRAEIALIQTDGQIKAWHNYKGFDTMPYGAAQIIATDFLDPARTIFI</sequence>
<reference evidence="10" key="1">
    <citation type="submission" date="2016-06" db="EMBL/GenBank/DDBJ databases">
        <authorList>
            <person name="Varghese N."/>
            <person name="Submissions Spin"/>
        </authorList>
    </citation>
    <scope>NUCLEOTIDE SEQUENCE [LARGE SCALE GENOMIC DNA]</scope>
    <source>
        <strain evidence="10">DSM 43817</strain>
    </source>
</reference>
<dbReference type="Pfam" id="PF04616">
    <property type="entry name" value="Glyco_hydro_43"/>
    <property type="match status" value="1"/>
</dbReference>
<dbReference type="Pfam" id="PF13517">
    <property type="entry name" value="FG-GAP_3"/>
    <property type="match status" value="2"/>
</dbReference>
<dbReference type="PANTHER" id="PTHR42812:SF5">
    <property type="entry name" value="ENDO-ARABINASE"/>
    <property type="match status" value="1"/>
</dbReference>
<evidence type="ECO:0000256" key="4">
    <source>
        <dbReference type="ARBA" id="ARBA00023295"/>
    </source>
</evidence>
<keyword evidence="2 8" id="KW-0732">Signal</keyword>
<gene>
    <name evidence="9" type="ORF">GA0074692_0939</name>
</gene>
<dbReference type="InterPro" id="IPR013517">
    <property type="entry name" value="FG-GAP"/>
</dbReference>
<feature type="active site" description="Proton donor" evidence="5">
    <location>
        <position position="225"/>
    </location>
</feature>
<dbReference type="InterPro" id="IPR051795">
    <property type="entry name" value="Glycosyl_Hydrlase_43"/>
</dbReference>
<dbReference type="GO" id="GO:0004553">
    <property type="term" value="F:hydrolase activity, hydrolyzing O-glycosyl compounds"/>
    <property type="evidence" value="ECO:0007669"/>
    <property type="project" value="InterPro"/>
</dbReference>
<keyword evidence="10" id="KW-1185">Reference proteome</keyword>
<dbReference type="OrthoDB" id="9801455at2"/>
<evidence type="ECO:0000256" key="2">
    <source>
        <dbReference type="ARBA" id="ARBA00022729"/>
    </source>
</evidence>
<feature type="site" description="Important for catalytic activity, responsible for pKa modulation of the active site Glu and correct orientation of both the proton donor and substrate" evidence="6">
    <location>
        <position position="168"/>
    </location>
</feature>
<feature type="active site" description="Proton acceptor" evidence="5">
    <location>
        <position position="55"/>
    </location>
</feature>
<evidence type="ECO:0000256" key="5">
    <source>
        <dbReference type="PIRSR" id="PIRSR606710-1"/>
    </source>
</evidence>
<dbReference type="PANTHER" id="PTHR42812">
    <property type="entry name" value="BETA-XYLOSIDASE"/>
    <property type="match status" value="1"/>
</dbReference>